<proteinExistence type="predicted"/>
<accession>A0A9P0CXQ4</accession>
<dbReference type="EMBL" id="OV651815">
    <property type="protein sequence ID" value="CAH1108398.1"/>
    <property type="molecule type" value="Genomic_DNA"/>
</dbReference>
<dbReference type="Proteomes" id="UP001153636">
    <property type="component" value="Chromosome 3"/>
</dbReference>
<sequence>MKICLISIFLISLTNTVRCGYLTGHHPLPPNVISSRTIIGGAVGGPPSGAYSSSQLTQTVSTSPTQVQSSISTHHPSQHGYNRGNQGPGYIQVSRYNQGQFSNQGQNQGYGQNQGHNYNGYNTNIPNVIAYGSYDHSNQDQGSQYQSNSQGQSQGNNGQGGSYQNPGGYYRIQSQQYGYNGVHGTNSYGRF</sequence>
<keyword evidence="4" id="KW-1185">Reference proteome</keyword>
<feature type="signal peptide" evidence="2">
    <location>
        <begin position="1"/>
        <end position="19"/>
    </location>
</feature>
<feature type="compositionally biased region" description="Low complexity" evidence="1">
    <location>
        <begin position="96"/>
        <end position="122"/>
    </location>
</feature>
<dbReference type="AlphaFoldDB" id="A0A9P0CXQ4"/>
<evidence type="ECO:0000256" key="1">
    <source>
        <dbReference type="SAM" id="MobiDB-lite"/>
    </source>
</evidence>
<feature type="region of interest" description="Disordered" evidence="1">
    <location>
        <begin position="44"/>
        <end position="170"/>
    </location>
</feature>
<protein>
    <submittedName>
        <fullName evidence="3">Uncharacterized protein</fullName>
    </submittedName>
</protein>
<organism evidence="3 4">
    <name type="scientific">Psylliodes chrysocephalus</name>
    <dbReference type="NCBI Taxonomy" id="3402493"/>
    <lineage>
        <taxon>Eukaryota</taxon>
        <taxon>Metazoa</taxon>
        <taxon>Ecdysozoa</taxon>
        <taxon>Arthropoda</taxon>
        <taxon>Hexapoda</taxon>
        <taxon>Insecta</taxon>
        <taxon>Pterygota</taxon>
        <taxon>Neoptera</taxon>
        <taxon>Endopterygota</taxon>
        <taxon>Coleoptera</taxon>
        <taxon>Polyphaga</taxon>
        <taxon>Cucujiformia</taxon>
        <taxon>Chrysomeloidea</taxon>
        <taxon>Chrysomelidae</taxon>
        <taxon>Galerucinae</taxon>
        <taxon>Alticini</taxon>
        <taxon>Psylliodes</taxon>
    </lineage>
</organism>
<feature type="compositionally biased region" description="Low complexity" evidence="1">
    <location>
        <begin position="52"/>
        <end position="73"/>
    </location>
</feature>
<dbReference type="OrthoDB" id="6784136at2759"/>
<name>A0A9P0CXQ4_9CUCU</name>
<evidence type="ECO:0000256" key="2">
    <source>
        <dbReference type="SAM" id="SignalP"/>
    </source>
</evidence>
<feature type="chain" id="PRO_5040142027" evidence="2">
    <location>
        <begin position="20"/>
        <end position="191"/>
    </location>
</feature>
<evidence type="ECO:0000313" key="4">
    <source>
        <dbReference type="Proteomes" id="UP001153636"/>
    </source>
</evidence>
<reference evidence="3" key="1">
    <citation type="submission" date="2022-01" db="EMBL/GenBank/DDBJ databases">
        <authorList>
            <person name="King R."/>
        </authorList>
    </citation>
    <scope>NUCLEOTIDE SEQUENCE</scope>
</reference>
<evidence type="ECO:0000313" key="3">
    <source>
        <dbReference type="EMBL" id="CAH1108398.1"/>
    </source>
</evidence>
<keyword evidence="2" id="KW-0732">Signal</keyword>
<gene>
    <name evidence="3" type="ORF">PSYICH_LOCUS9333</name>
</gene>
<feature type="compositionally biased region" description="Low complexity" evidence="1">
    <location>
        <begin position="139"/>
        <end position="170"/>
    </location>
</feature>